<dbReference type="InterPro" id="IPR012338">
    <property type="entry name" value="Beta-lactam/transpept-like"/>
</dbReference>
<dbReference type="PANTHER" id="PTHR46825:SF14">
    <property type="entry name" value="BETA-LACTAMASE-RELATED DOMAIN-CONTAINING PROTEIN"/>
    <property type="match status" value="1"/>
</dbReference>
<evidence type="ECO:0000313" key="5">
    <source>
        <dbReference type="Proteomes" id="UP001147695"/>
    </source>
</evidence>
<dbReference type="InterPro" id="IPR021860">
    <property type="entry name" value="Peptidase_S12_Pab87-rel_C"/>
</dbReference>
<dbReference type="Pfam" id="PF11954">
    <property type="entry name" value="DUF3471"/>
    <property type="match status" value="1"/>
</dbReference>
<comment type="similarity">
    <text evidence="1">Belongs to the peptidase S12 family.</text>
</comment>
<dbReference type="SUPFAM" id="SSF56601">
    <property type="entry name" value="beta-lactamase/transpeptidase-like"/>
    <property type="match status" value="1"/>
</dbReference>
<evidence type="ECO:0000259" key="3">
    <source>
        <dbReference type="Pfam" id="PF11954"/>
    </source>
</evidence>
<dbReference type="Gene3D" id="2.40.128.600">
    <property type="match status" value="1"/>
</dbReference>
<dbReference type="PANTHER" id="PTHR46825">
    <property type="entry name" value="D-ALANYL-D-ALANINE-CARBOXYPEPTIDASE/ENDOPEPTIDASE AMPH"/>
    <property type="match status" value="1"/>
</dbReference>
<proteinExistence type="inferred from homology"/>
<gene>
    <name evidence="4" type="ORF">N7452_003132</name>
</gene>
<dbReference type="Gene3D" id="3.40.710.10">
    <property type="entry name" value="DD-peptidase/beta-lactamase superfamily"/>
    <property type="match status" value="1"/>
</dbReference>
<evidence type="ECO:0000259" key="2">
    <source>
        <dbReference type="Pfam" id="PF00144"/>
    </source>
</evidence>
<dbReference type="EMBL" id="JAPZBQ010000002">
    <property type="protein sequence ID" value="KAJ5345128.1"/>
    <property type="molecule type" value="Genomic_DNA"/>
</dbReference>
<name>A0A9W9UKF4_PENBR</name>
<comment type="caution">
    <text evidence="4">The sequence shown here is derived from an EMBL/GenBank/DDBJ whole genome shotgun (WGS) entry which is preliminary data.</text>
</comment>
<sequence>MYCIPRVRSVRLDIENLEAGVADILAATGTPSLSYTIVQNGKTLHTKHFGYRDIQQNACPDDQTRYNINSMTKAMVAALAGIIASTGHIDLHASVKSYLPDFACHESSFDDQVTIIDLLSHRTGFTNFDPIWLGSQNSLLLSRDQTLKTFATLKPCEPFRASFLYNNWGYELIGKILETVTGDPLHVLLHEKIFKPLGMTRTSTNWDLDEENTTKSYVVLQDLTPVPIGRPELGQGTLMEAAGGVKSTIEDLTIFYTSFIFAVNDQVASDSDSTHESIFHHCRDLVTNHARLPGMSLREQGYGAGWTRSQLPGQLGRTSFNPSIRPEPITGKGSKSRLILYHHGSMPGSTSCVHLVPELDAFIVVLQNSIAPIDTADFVCQYLLEGFLHTKRPNDYKQLATEFTTQSLGHMDRIKKDLDTNRMAGTSPRPLDDYTGIYWNHIANFSIEISQVDSALQMCFQGRASEVFQLTHYHDDVFSWWMPYDEVARRGRTITDYPASYYLISFSSKDGEGIHVLKWAWDPNMETDVEEFWSRSS</sequence>
<dbReference type="AlphaFoldDB" id="A0A9W9UKF4"/>
<organism evidence="4 5">
    <name type="scientific">Penicillium brevicompactum</name>
    <dbReference type="NCBI Taxonomy" id="5074"/>
    <lineage>
        <taxon>Eukaryota</taxon>
        <taxon>Fungi</taxon>
        <taxon>Dikarya</taxon>
        <taxon>Ascomycota</taxon>
        <taxon>Pezizomycotina</taxon>
        <taxon>Eurotiomycetes</taxon>
        <taxon>Eurotiomycetidae</taxon>
        <taxon>Eurotiales</taxon>
        <taxon>Aspergillaceae</taxon>
        <taxon>Penicillium</taxon>
    </lineage>
</organism>
<feature type="domain" description="Peptidase S12 Pab87-related C-terminal" evidence="3">
    <location>
        <begin position="425"/>
        <end position="530"/>
    </location>
</feature>
<feature type="domain" description="Beta-lactamase-related" evidence="2">
    <location>
        <begin position="21"/>
        <end position="369"/>
    </location>
</feature>
<reference evidence="4" key="1">
    <citation type="submission" date="2022-12" db="EMBL/GenBank/DDBJ databases">
        <authorList>
            <person name="Petersen C."/>
        </authorList>
    </citation>
    <scope>NUCLEOTIDE SEQUENCE</scope>
    <source>
        <strain evidence="4">IBT 35673</strain>
    </source>
</reference>
<accession>A0A9W9UKF4</accession>
<dbReference type="InterPro" id="IPR001466">
    <property type="entry name" value="Beta-lactam-related"/>
</dbReference>
<protein>
    <submittedName>
        <fullName evidence="4">Beta-lactamase/transpeptidase-like protein</fullName>
    </submittedName>
</protein>
<dbReference type="InterPro" id="IPR050491">
    <property type="entry name" value="AmpC-like"/>
</dbReference>
<dbReference type="Pfam" id="PF00144">
    <property type="entry name" value="Beta-lactamase"/>
    <property type="match status" value="1"/>
</dbReference>
<evidence type="ECO:0000313" key="4">
    <source>
        <dbReference type="EMBL" id="KAJ5345128.1"/>
    </source>
</evidence>
<reference evidence="4" key="2">
    <citation type="journal article" date="2023" name="IMA Fungus">
        <title>Comparative genomic study of the Penicillium genus elucidates a diverse pangenome and 15 lateral gene transfer events.</title>
        <authorList>
            <person name="Petersen C."/>
            <person name="Sorensen T."/>
            <person name="Nielsen M.R."/>
            <person name="Sondergaard T.E."/>
            <person name="Sorensen J.L."/>
            <person name="Fitzpatrick D.A."/>
            <person name="Frisvad J.C."/>
            <person name="Nielsen K.L."/>
        </authorList>
    </citation>
    <scope>NUCLEOTIDE SEQUENCE</scope>
    <source>
        <strain evidence="4">IBT 35673</strain>
    </source>
</reference>
<evidence type="ECO:0000256" key="1">
    <source>
        <dbReference type="ARBA" id="ARBA00038215"/>
    </source>
</evidence>
<dbReference type="Proteomes" id="UP001147695">
    <property type="component" value="Unassembled WGS sequence"/>
</dbReference>